<name>A0A6G1HU23_9PEZI</name>
<sequence>MAGDSLDPKRRCLRPVRTLEEVDEDIQLLEEDFEEEWKRVGSIYSEHNLTTFTWRAVEGPVDEMIDELYDDFELQSKFNLKGEIRRDNHSESLVPDSPSPDPRTQRPGAYQFCAYNTPRETEDAHHRVPAFFLEYRASQELPLACIYAGLEGINDTDLDEVVSDQNPKTPQDKCRQLIAAMFTDAFSYMTFAGLGVIPAARFYPSSISDKAAQPTMAQFCDSSAKDLGR</sequence>
<gene>
    <name evidence="2" type="ORF">EJ06DRAFT_549505</name>
</gene>
<accession>A0A6G1HU23</accession>
<evidence type="ECO:0000313" key="2">
    <source>
        <dbReference type="EMBL" id="KAF2399366.1"/>
    </source>
</evidence>
<reference evidence="2" key="1">
    <citation type="journal article" date="2020" name="Stud. Mycol.">
        <title>101 Dothideomycetes genomes: a test case for predicting lifestyles and emergence of pathogens.</title>
        <authorList>
            <person name="Haridas S."/>
            <person name="Albert R."/>
            <person name="Binder M."/>
            <person name="Bloem J."/>
            <person name="Labutti K."/>
            <person name="Salamov A."/>
            <person name="Andreopoulos B."/>
            <person name="Baker S."/>
            <person name="Barry K."/>
            <person name="Bills G."/>
            <person name="Bluhm B."/>
            <person name="Cannon C."/>
            <person name="Castanera R."/>
            <person name="Culley D."/>
            <person name="Daum C."/>
            <person name="Ezra D."/>
            <person name="Gonzalez J."/>
            <person name="Henrissat B."/>
            <person name="Kuo A."/>
            <person name="Liang C."/>
            <person name="Lipzen A."/>
            <person name="Lutzoni F."/>
            <person name="Magnuson J."/>
            <person name="Mondo S."/>
            <person name="Nolan M."/>
            <person name="Ohm R."/>
            <person name="Pangilinan J."/>
            <person name="Park H.-J."/>
            <person name="Ramirez L."/>
            <person name="Alfaro M."/>
            <person name="Sun H."/>
            <person name="Tritt A."/>
            <person name="Yoshinaga Y."/>
            <person name="Zwiers L.-H."/>
            <person name="Turgeon B."/>
            <person name="Goodwin S."/>
            <person name="Spatafora J."/>
            <person name="Crous P."/>
            <person name="Grigoriev I."/>
        </authorList>
    </citation>
    <scope>NUCLEOTIDE SEQUENCE</scope>
    <source>
        <strain evidence="2">CBS 262.69</strain>
    </source>
</reference>
<dbReference type="OrthoDB" id="2156052at2759"/>
<evidence type="ECO:0000256" key="1">
    <source>
        <dbReference type="SAM" id="MobiDB-lite"/>
    </source>
</evidence>
<organism evidence="2 3">
    <name type="scientific">Trichodelitschia bisporula</name>
    <dbReference type="NCBI Taxonomy" id="703511"/>
    <lineage>
        <taxon>Eukaryota</taxon>
        <taxon>Fungi</taxon>
        <taxon>Dikarya</taxon>
        <taxon>Ascomycota</taxon>
        <taxon>Pezizomycotina</taxon>
        <taxon>Dothideomycetes</taxon>
        <taxon>Dothideomycetes incertae sedis</taxon>
        <taxon>Phaeotrichales</taxon>
        <taxon>Phaeotrichaceae</taxon>
        <taxon>Trichodelitschia</taxon>
    </lineage>
</organism>
<keyword evidence="3" id="KW-1185">Reference proteome</keyword>
<proteinExistence type="predicted"/>
<dbReference type="AlphaFoldDB" id="A0A6G1HU23"/>
<protein>
    <submittedName>
        <fullName evidence="2">Uncharacterized protein</fullName>
    </submittedName>
</protein>
<dbReference type="Proteomes" id="UP000799640">
    <property type="component" value="Unassembled WGS sequence"/>
</dbReference>
<dbReference type="EMBL" id="ML996697">
    <property type="protein sequence ID" value="KAF2399366.1"/>
    <property type="molecule type" value="Genomic_DNA"/>
</dbReference>
<feature type="region of interest" description="Disordered" evidence="1">
    <location>
        <begin position="88"/>
        <end position="107"/>
    </location>
</feature>
<evidence type="ECO:0000313" key="3">
    <source>
        <dbReference type="Proteomes" id="UP000799640"/>
    </source>
</evidence>